<accession>A0A0N1IPT6</accession>
<gene>
    <name evidence="3" type="ORF">RR48_00825</name>
</gene>
<dbReference type="EMBL" id="KQ460260">
    <property type="protein sequence ID" value="KPJ16335.1"/>
    <property type="molecule type" value="Genomic_DNA"/>
</dbReference>
<reference evidence="3 4" key="1">
    <citation type="journal article" date="2015" name="Nat. Commun.">
        <title>Outbred genome sequencing and CRISPR/Cas9 gene editing in butterflies.</title>
        <authorList>
            <person name="Li X."/>
            <person name="Fan D."/>
            <person name="Zhang W."/>
            <person name="Liu G."/>
            <person name="Zhang L."/>
            <person name="Zhao L."/>
            <person name="Fang X."/>
            <person name="Chen L."/>
            <person name="Dong Y."/>
            <person name="Chen Y."/>
            <person name="Ding Y."/>
            <person name="Zhao R."/>
            <person name="Feng M."/>
            <person name="Zhu Y."/>
            <person name="Feng Y."/>
            <person name="Jiang X."/>
            <person name="Zhu D."/>
            <person name="Xiang H."/>
            <person name="Feng X."/>
            <person name="Li S."/>
            <person name="Wang J."/>
            <person name="Zhang G."/>
            <person name="Kronforst M.R."/>
            <person name="Wang W."/>
        </authorList>
    </citation>
    <scope>NUCLEOTIDE SEQUENCE [LARGE SCALE GENOMIC DNA]</scope>
    <source>
        <strain evidence="3">Ya'a_city_454_Pm</strain>
        <tissue evidence="3">Whole body</tissue>
    </source>
</reference>
<keyword evidence="2" id="KW-1133">Transmembrane helix</keyword>
<sequence>MSPHQMSNPKVTMKTKIKTDKKPPHTISNRALSGVVNTLKSTEITSVGQEDTEEHSDESESALGLARVGARAALRLALSLVRRAWRCGEDADVCSALLRDALDAVRALPDAALYAGAGLGVTQAPRSQKIWAEVVDSAAKFLHQVVVGYCILTWFISLFLTFYVYIQKQRN</sequence>
<feature type="compositionally biased region" description="Polar residues" evidence="1">
    <location>
        <begin position="1"/>
        <end position="10"/>
    </location>
</feature>
<evidence type="ECO:0000256" key="1">
    <source>
        <dbReference type="SAM" id="MobiDB-lite"/>
    </source>
</evidence>
<proteinExistence type="predicted"/>
<keyword evidence="4" id="KW-1185">Reference proteome</keyword>
<protein>
    <submittedName>
        <fullName evidence="3">E3 ubiquitin-protein ligase HERC2</fullName>
    </submittedName>
</protein>
<dbReference type="STRING" id="76193.A0A0N1IPT6"/>
<keyword evidence="2" id="KW-0812">Transmembrane</keyword>
<dbReference type="AlphaFoldDB" id="A0A0N1IPT6"/>
<feature type="transmembrane region" description="Helical" evidence="2">
    <location>
        <begin position="146"/>
        <end position="166"/>
    </location>
</feature>
<dbReference type="InParanoid" id="A0A0N1IPT6"/>
<dbReference type="Proteomes" id="UP000053240">
    <property type="component" value="Unassembled WGS sequence"/>
</dbReference>
<feature type="region of interest" description="Disordered" evidence="1">
    <location>
        <begin position="1"/>
        <end position="28"/>
    </location>
</feature>
<evidence type="ECO:0000313" key="4">
    <source>
        <dbReference type="Proteomes" id="UP000053240"/>
    </source>
</evidence>
<name>A0A0N1IPT6_PAPMA</name>
<keyword evidence="2" id="KW-0472">Membrane</keyword>
<organism evidence="3 4">
    <name type="scientific">Papilio machaon</name>
    <name type="common">Old World swallowtail butterfly</name>
    <dbReference type="NCBI Taxonomy" id="76193"/>
    <lineage>
        <taxon>Eukaryota</taxon>
        <taxon>Metazoa</taxon>
        <taxon>Ecdysozoa</taxon>
        <taxon>Arthropoda</taxon>
        <taxon>Hexapoda</taxon>
        <taxon>Insecta</taxon>
        <taxon>Pterygota</taxon>
        <taxon>Neoptera</taxon>
        <taxon>Endopterygota</taxon>
        <taxon>Lepidoptera</taxon>
        <taxon>Glossata</taxon>
        <taxon>Ditrysia</taxon>
        <taxon>Papilionoidea</taxon>
        <taxon>Papilionidae</taxon>
        <taxon>Papilioninae</taxon>
        <taxon>Papilio</taxon>
    </lineage>
</organism>
<evidence type="ECO:0000256" key="2">
    <source>
        <dbReference type="SAM" id="Phobius"/>
    </source>
</evidence>
<evidence type="ECO:0000313" key="3">
    <source>
        <dbReference type="EMBL" id="KPJ16335.1"/>
    </source>
</evidence>